<proteinExistence type="inferred from homology"/>
<dbReference type="InterPro" id="IPR043128">
    <property type="entry name" value="Rev_trsase/Diguanyl_cyclase"/>
</dbReference>
<dbReference type="InterPro" id="IPR029787">
    <property type="entry name" value="Nucleotide_cyclase"/>
</dbReference>
<feature type="domain" description="GGDEF" evidence="5">
    <location>
        <begin position="536"/>
        <end position="664"/>
    </location>
</feature>
<reference evidence="6 7" key="1">
    <citation type="journal article" date="2015" name="Genome Biol. Evol.">
        <title>The Dynamics of Genetic Interactions between Vibrio metoecus and Vibrio cholerae, Two Close Relatives Co-Occurring in the Environment.</title>
        <authorList>
            <person name="Orata F.D."/>
            <person name="Kirchberger P.C."/>
            <person name="Meheust R."/>
            <person name="Barlow E.J."/>
            <person name="Tarr C.L."/>
            <person name="Boucher Y."/>
        </authorList>
    </citation>
    <scope>NUCLEOTIDE SEQUENCE [LARGE SCALE GENOMIC DNA]</scope>
    <source>
        <strain evidence="6 7">YB5B04</strain>
    </source>
</reference>
<dbReference type="CDD" id="cd01949">
    <property type="entry name" value="GGDEF"/>
    <property type="match status" value="1"/>
</dbReference>
<evidence type="ECO:0000256" key="2">
    <source>
        <dbReference type="ARBA" id="ARBA00022729"/>
    </source>
</evidence>
<comment type="similarity">
    <text evidence="1">Belongs to the bacterial solute-binding protein 3 family.</text>
</comment>
<dbReference type="SMART" id="SM00062">
    <property type="entry name" value="PBPb"/>
    <property type="match status" value="2"/>
</dbReference>
<evidence type="ECO:0000313" key="6">
    <source>
        <dbReference type="EMBL" id="KQB02068.1"/>
    </source>
</evidence>
<feature type="signal peptide" evidence="4">
    <location>
        <begin position="1"/>
        <end position="25"/>
    </location>
</feature>
<evidence type="ECO:0000256" key="3">
    <source>
        <dbReference type="SAM" id="Phobius"/>
    </source>
</evidence>
<evidence type="ECO:0000313" key="7">
    <source>
        <dbReference type="Proteomes" id="UP000050491"/>
    </source>
</evidence>
<dbReference type="Gene3D" id="3.40.190.10">
    <property type="entry name" value="Periplasmic binding protein-like II"/>
    <property type="match status" value="4"/>
</dbReference>
<dbReference type="Gene3D" id="3.30.70.270">
    <property type="match status" value="1"/>
</dbReference>
<keyword evidence="3" id="KW-0472">Membrane</keyword>
<dbReference type="InterPro" id="IPR000160">
    <property type="entry name" value="GGDEF_dom"/>
</dbReference>
<dbReference type="SUPFAM" id="SSF53850">
    <property type="entry name" value="Periplasmic binding protein-like II"/>
    <property type="match status" value="2"/>
</dbReference>
<evidence type="ECO:0000259" key="5">
    <source>
        <dbReference type="PROSITE" id="PS50887"/>
    </source>
</evidence>
<dbReference type="RefSeq" id="WP_055064457.1">
    <property type="nucleotide sequence ID" value="NZ_LBGP01000010.1"/>
</dbReference>
<feature type="transmembrane region" description="Helical" evidence="3">
    <location>
        <begin position="492"/>
        <end position="511"/>
    </location>
</feature>
<dbReference type="PROSITE" id="PS50887">
    <property type="entry name" value="GGDEF"/>
    <property type="match status" value="1"/>
</dbReference>
<dbReference type="PANTHER" id="PTHR35936">
    <property type="entry name" value="MEMBRANE-BOUND LYTIC MUREIN TRANSGLYCOSYLASE F"/>
    <property type="match status" value="1"/>
</dbReference>
<sequence length="672" mass="77628">MLCNVFCRFVLLLLGWLVISANVLAAPQSYVVATEADDVVTRVLFDSIAYHFNLEIEYVNYPSFNHILMAIESGQADFAANVTYTEPRAQRFDFSSPTNIEYTYLYSYGGLRLNETRTLGIPKGTIYGDLVRQHYPYIQQIEYQGHQEAVALLESRRVDGVIDAINQLKPMLLKGLDAQLLNDQVPIQPVSIIAPKGKHLQLLNDIQQYAHSAYVQRLLRESIQRYQFDIRKQALRQAVVDSGLNVQRVLRVKLENNPQYALYQPDGSVRGISADVVFQACEMLLLKCELVSHGQETWESMFADLQEKKIDILAPVTISPQRKNFAYFSESYYHPEAILVKREHYKDDVYSNVSELVTERIGVINDDFFEELLQQMLPNKKLFTYSNQQEKLQALLNKEVDYIVLNRANFNLLLRESKEMLPIVEDTMIGAFYQYDIAIGFSKNPLGATLAPLFSRAIKMLNTEQIIHTYDYQPNWRATLLAEKKYQRSTQWLFALALLALFMVAFYLHGISHTDNLTKLRNRRALYNRYRRGLSPRLTLVYLDVNKFKSINDQYGHEVGDKVLKQLSQRIENVWRGRSYRIGGDEFILIGECSVARLEYVQAQCERFMFVDAERDVSFEVSVAIGVAKNRERTQSLNEVMHQADIEMYRAKAESTHQPLQSDPKVKRLHII</sequence>
<dbReference type="OrthoDB" id="9180959at2"/>
<dbReference type="AlphaFoldDB" id="A0A0Q0TMT2"/>
<protein>
    <submittedName>
        <fullName evidence="6">Diguanylate cyclase</fullName>
    </submittedName>
</protein>
<dbReference type="SUPFAM" id="SSF55073">
    <property type="entry name" value="Nucleotide cyclase"/>
    <property type="match status" value="1"/>
</dbReference>
<comment type="caution">
    <text evidence="6">The sequence shown here is derived from an EMBL/GenBank/DDBJ whole genome shotgun (WGS) entry which is preliminary data.</text>
</comment>
<evidence type="ECO:0000256" key="4">
    <source>
        <dbReference type="SAM" id="SignalP"/>
    </source>
</evidence>
<dbReference type="PATRIC" id="fig|1481663.12.peg.145"/>
<organism evidence="6 7">
    <name type="scientific">Vibrio metoecus</name>
    <dbReference type="NCBI Taxonomy" id="1481663"/>
    <lineage>
        <taxon>Bacteria</taxon>
        <taxon>Pseudomonadati</taxon>
        <taxon>Pseudomonadota</taxon>
        <taxon>Gammaproteobacteria</taxon>
        <taxon>Vibrionales</taxon>
        <taxon>Vibrionaceae</taxon>
        <taxon>Vibrio</taxon>
    </lineage>
</organism>
<dbReference type="SMART" id="SM00267">
    <property type="entry name" value="GGDEF"/>
    <property type="match status" value="1"/>
</dbReference>
<name>A0A0Q0TMT2_VIBMT</name>
<dbReference type="PANTHER" id="PTHR35936:SF37">
    <property type="entry name" value="AMINO ACID ABC TRANSPORTER SUBSTRATE-BINDING PROTEIN"/>
    <property type="match status" value="1"/>
</dbReference>
<dbReference type="Pfam" id="PF00497">
    <property type="entry name" value="SBP_bac_3"/>
    <property type="match status" value="2"/>
</dbReference>
<dbReference type="EMBL" id="LBGP01000010">
    <property type="protein sequence ID" value="KQB02068.1"/>
    <property type="molecule type" value="Genomic_DNA"/>
</dbReference>
<keyword evidence="3" id="KW-1133">Transmembrane helix</keyword>
<accession>A0A0Q0TMT2</accession>
<keyword evidence="2 4" id="KW-0732">Signal</keyword>
<gene>
    <name evidence="6" type="ORF">XV92_06990</name>
</gene>
<dbReference type="InterPro" id="IPR001638">
    <property type="entry name" value="Solute-binding_3/MltF_N"/>
</dbReference>
<feature type="chain" id="PRO_5006184341" evidence="4">
    <location>
        <begin position="26"/>
        <end position="672"/>
    </location>
</feature>
<dbReference type="NCBIfam" id="TIGR00254">
    <property type="entry name" value="GGDEF"/>
    <property type="match status" value="1"/>
</dbReference>
<dbReference type="Proteomes" id="UP000050491">
    <property type="component" value="Unassembled WGS sequence"/>
</dbReference>
<dbReference type="Pfam" id="PF00990">
    <property type="entry name" value="GGDEF"/>
    <property type="match status" value="1"/>
</dbReference>
<evidence type="ECO:0000256" key="1">
    <source>
        <dbReference type="ARBA" id="ARBA00010333"/>
    </source>
</evidence>
<keyword evidence="3" id="KW-0812">Transmembrane</keyword>